<proteinExistence type="predicted"/>
<accession>A0ACC1CJU5</accession>
<dbReference type="EMBL" id="CM034409">
    <property type="protein sequence ID" value="KAJ0171854.1"/>
    <property type="molecule type" value="Genomic_DNA"/>
</dbReference>
<gene>
    <name evidence="1" type="ORF">K1T71_012617</name>
</gene>
<keyword evidence="2" id="KW-1185">Reference proteome</keyword>
<evidence type="ECO:0000313" key="2">
    <source>
        <dbReference type="Proteomes" id="UP000824533"/>
    </source>
</evidence>
<name>A0ACC1CJU5_9NEOP</name>
<sequence>MAARFQRMDEEEDRSRERELFERELVQKELELESLKELIGESSPFATRMSLARSPPGTPVPTVSGAIQDTQGGPTVGATKRHLCSPEEVQEAVRRRVARKVTTTAPPIGGILNTSGSIVEPVVAQTPKGPTTAANMVKSSLVAAVHASIKAIGAVCNAPNKLNIQAAFTLFAACAALTSPSSSDS</sequence>
<reference evidence="1 2" key="1">
    <citation type="journal article" date="2021" name="Front. Genet.">
        <title>Chromosome-Level Genome Assembly Reveals Significant Gene Expansion in the Toll and IMD Signaling Pathways of Dendrolimus kikuchii.</title>
        <authorList>
            <person name="Zhou J."/>
            <person name="Wu P."/>
            <person name="Xiong Z."/>
            <person name="Liu N."/>
            <person name="Zhao N."/>
            <person name="Ji M."/>
            <person name="Qiu Y."/>
            <person name="Yang B."/>
        </authorList>
    </citation>
    <scope>NUCLEOTIDE SEQUENCE [LARGE SCALE GENOMIC DNA]</scope>
    <source>
        <strain evidence="1">Ann1</strain>
    </source>
</reference>
<dbReference type="Proteomes" id="UP000824533">
    <property type="component" value="Linkage Group LG23"/>
</dbReference>
<evidence type="ECO:0000313" key="1">
    <source>
        <dbReference type="EMBL" id="KAJ0171854.1"/>
    </source>
</evidence>
<comment type="caution">
    <text evidence="1">The sequence shown here is derived from an EMBL/GenBank/DDBJ whole genome shotgun (WGS) entry which is preliminary data.</text>
</comment>
<protein>
    <submittedName>
        <fullName evidence="1">Uncharacterized protein</fullName>
    </submittedName>
</protein>
<organism evidence="1 2">
    <name type="scientific">Dendrolimus kikuchii</name>
    <dbReference type="NCBI Taxonomy" id="765133"/>
    <lineage>
        <taxon>Eukaryota</taxon>
        <taxon>Metazoa</taxon>
        <taxon>Ecdysozoa</taxon>
        <taxon>Arthropoda</taxon>
        <taxon>Hexapoda</taxon>
        <taxon>Insecta</taxon>
        <taxon>Pterygota</taxon>
        <taxon>Neoptera</taxon>
        <taxon>Endopterygota</taxon>
        <taxon>Lepidoptera</taxon>
        <taxon>Glossata</taxon>
        <taxon>Ditrysia</taxon>
        <taxon>Bombycoidea</taxon>
        <taxon>Lasiocampidae</taxon>
        <taxon>Dendrolimus</taxon>
    </lineage>
</organism>